<name>A0A8J2SU26_9STRA</name>
<dbReference type="OrthoDB" id="207079at2759"/>
<keyword evidence="1" id="KW-0732">Signal</keyword>
<dbReference type="Proteomes" id="UP000789595">
    <property type="component" value="Unassembled WGS sequence"/>
</dbReference>
<accession>A0A8J2SU26</accession>
<comment type="caution">
    <text evidence="2">The sequence shown here is derived from an EMBL/GenBank/DDBJ whole genome shotgun (WGS) entry which is preliminary data.</text>
</comment>
<dbReference type="EMBL" id="CAKKNE010000005">
    <property type="protein sequence ID" value="CAH0376927.1"/>
    <property type="molecule type" value="Genomic_DNA"/>
</dbReference>
<gene>
    <name evidence="2" type="ORF">PECAL_5P15240</name>
</gene>
<proteinExistence type="predicted"/>
<keyword evidence="3" id="KW-1185">Reference proteome</keyword>
<evidence type="ECO:0000313" key="3">
    <source>
        <dbReference type="Proteomes" id="UP000789595"/>
    </source>
</evidence>
<sequence length="308" mass="32772">MLRCLAVLALANAINTASRSAPLRVRGGADDARATHACAAALAAAKGKAAPKIARWRLDVDDGRLCPKGWSAEASSLVEDALREFDAATRTHWQSEDRVKSRAALAAYLQSEVGSAHLDQLQGAAERRLRQLKAALGRVYAKAGSADADAFDAELRKAEHDFDGDAARCRVDALKLEGVDERTAFLDAARQLASDFEASPAAQLVATRGERKRAEKAAKAAQRAARQDAAKGKAPSLVPKAVNVAVQLVGMLRPVGLGNLQGYCSYAMGPHSLLFGYADDRDPNGGGMDGDEIPLFRLQPKFTVDVDL</sequence>
<reference evidence="2" key="1">
    <citation type="submission" date="2021-11" db="EMBL/GenBank/DDBJ databases">
        <authorList>
            <consortium name="Genoscope - CEA"/>
            <person name="William W."/>
        </authorList>
    </citation>
    <scope>NUCLEOTIDE SEQUENCE</scope>
</reference>
<dbReference type="AlphaFoldDB" id="A0A8J2SU26"/>
<evidence type="ECO:0000313" key="2">
    <source>
        <dbReference type="EMBL" id="CAH0376927.1"/>
    </source>
</evidence>
<organism evidence="2 3">
    <name type="scientific">Pelagomonas calceolata</name>
    <dbReference type="NCBI Taxonomy" id="35677"/>
    <lineage>
        <taxon>Eukaryota</taxon>
        <taxon>Sar</taxon>
        <taxon>Stramenopiles</taxon>
        <taxon>Ochrophyta</taxon>
        <taxon>Pelagophyceae</taxon>
        <taxon>Pelagomonadales</taxon>
        <taxon>Pelagomonadaceae</taxon>
        <taxon>Pelagomonas</taxon>
    </lineage>
</organism>
<feature type="chain" id="PRO_5035197062" evidence="1">
    <location>
        <begin position="21"/>
        <end position="308"/>
    </location>
</feature>
<feature type="signal peptide" evidence="1">
    <location>
        <begin position="1"/>
        <end position="20"/>
    </location>
</feature>
<evidence type="ECO:0000256" key="1">
    <source>
        <dbReference type="SAM" id="SignalP"/>
    </source>
</evidence>
<protein>
    <submittedName>
        <fullName evidence="2">Uncharacterized protein</fullName>
    </submittedName>
</protein>